<dbReference type="InterPro" id="IPR032675">
    <property type="entry name" value="LRR_dom_sf"/>
</dbReference>
<dbReference type="EMBL" id="KB445816">
    <property type="protein sequence ID" value="EMD31732.1"/>
    <property type="molecule type" value="Genomic_DNA"/>
</dbReference>
<sequence>MIPSPSPLRPQRNRSHSPVCMQRSLLTALNFDVVHYILTILGRRQLLDIMPTCKMFHAECSKILLQSNIVLDSRKVEGFCDYILADAANRGPLLRSISYRYNSREWYDRTPPYNAKRFCNVLSQAPNLQRLSLLHWEILRWSSTDASQSVLPRLAGLKVLELYSAETVKAVALREMGAALDSLTLEWDQQRGWEGATMEMIRFFANTLSKLHLTTLLPASVSPFSFPFLHTVSFTTALPVADIYSFIRLCPRLRSLRCRSSPSSASDAEDVRVCNALKELRWEVLDHISMDLGGLYQLNLHQRVRRLDIVTRDCGSHSLDWISAILTATEPTHLQLHFEEGSMKIVQNYGSILKQAHRVTYLRLADATKTSLDLDRICEALRSTQVKHLELNGLNSTSLDMATQVGKSVPVLGFLTMTGWNSSASYSISRECMPGEVIVQMLDDDVAKATSDAVWG</sequence>
<organism evidence="1 2">
    <name type="scientific">Ceriporiopsis subvermispora (strain B)</name>
    <name type="common">White-rot fungus</name>
    <name type="synonym">Gelatoporia subvermispora</name>
    <dbReference type="NCBI Taxonomy" id="914234"/>
    <lineage>
        <taxon>Eukaryota</taxon>
        <taxon>Fungi</taxon>
        <taxon>Dikarya</taxon>
        <taxon>Basidiomycota</taxon>
        <taxon>Agaricomycotina</taxon>
        <taxon>Agaricomycetes</taxon>
        <taxon>Polyporales</taxon>
        <taxon>Gelatoporiaceae</taxon>
        <taxon>Gelatoporia</taxon>
    </lineage>
</organism>
<dbReference type="OrthoDB" id="2785713at2759"/>
<dbReference type="Proteomes" id="UP000016930">
    <property type="component" value="Unassembled WGS sequence"/>
</dbReference>
<gene>
    <name evidence="1" type="ORF">CERSUDRAFT_127274</name>
</gene>
<dbReference type="Gene3D" id="3.80.10.10">
    <property type="entry name" value="Ribonuclease Inhibitor"/>
    <property type="match status" value="1"/>
</dbReference>
<proteinExistence type="predicted"/>
<protein>
    <recommendedName>
        <fullName evidence="3">F-box domain-containing protein</fullName>
    </recommendedName>
</protein>
<accession>M2R0F3</accession>
<keyword evidence="2" id="KW-1185">Reference proteome</keyword>
<name>M2R0F3_CERS8</name>
<dbReference type="HOGENOM" id="CLU_670840_0_0_1"/>
<evidence type="ECO:0000313" key="2">
    <source>
        <dbReference type="Proteomes" id="UP000016930"/>
    </source>
</evidence>
<evidence type="ECO:0000313" key="1">
    <source>
        <dbReference type="EMBL" id="EMD31732.1"/>
    </source>
</evidence>
<dbReference type="SUPFAM" id="SSF52047">
    <property type="entry name" value="RNI-like"/>
    <property type="match status" value="1"/>
</dbReference>
<reference evidence="1 2" key="1">
    <citation type="journal article" date="2012" name="Proc. Natl. Acad. Sci. U.S.A.">
        <title>Comparative genomics of Ceriporiopsis subvermispora and Phanerochaete chrysosporium provide insight into selective ligninolysis.</title>
        <authorList>
            <person name="Fernandez-Fueyo E."/>
            <person name="Ruiz-Duenas F.J."/>
            <person name="Ferreira P."/>
            <person name="Floudas D."/>
            <person name="Hibbett D.S."/>
            <person name="Canessa P."/>
            <person name="Larrondo L.F."/>
            <person name="James T.Y."/>
            <person name="Seelenfreund D."/>
            <person name="Lobos S."/>
            <person name="Polanco R."/>
            <person name="Tello M."/>
            <person name="Honda Y."/>
            <person name="Watanabe T."/>
            <person name="Watanabe T."/>
            <person name="Ryu J.S."/>
            <person name="Kubicek C.P."/>
            <person name="Schmoll M."/>
            <person name="Gaskell J."/>
            <person name="Hammel K.E."/>
            <person name="St John F.J."/>
            <person name="Vanden Wymelenberg A."/>
            <person name="Sabat G."/>
            <person name="Splinter BonDurant S."/>
            <person name="Syed K."/>
            <person name="Yadav J.S."/>
            <person name="Doddapaneni H."/>
            <person name="Subramanian V."/>
            <person name="Lavin J.L."/>
            <person name="Oguiza J.A."/>
            <person name="Perez G."/>
            <person name="Pisabarro A.G."/>
            <person name="Ramirez L."/>
            <person name="Santoyo F."/>
            <person name="Master E."/>
            <person name="Coutinho P.M."/>
            <person name="Henrissat B."/>
            <person name="Lombard V."/>
            <person name="Magnuson J.K."/>
            <person name="Kuees U."/>
            <person name="Hori C."/>
            <person name="Igarashi K."/>
            <person name="Samejima M."/>
            <person name="Held B.W."/>
            <person name="Barry K.W."/>
            <person name="LaButti K.M."/>
            <person name="Lapidus A."/>
            <person name="Lindquist E.A."/>
            <person name="Lucas S.M."/>
            <person name="Riley R."/>
            <person name="Salamov A.A."/>
            <person name="Hoffmeister D."/>
            <person name="Schwenk D."/>
            <person name="Hadar Y."/>
            <person name="Yarden O."/>
            <person name="de Vries R.P."/>
            <person name="Wiebenga A."/>
            <person name="Stenlid J."/>
            <person name="Eastwood D."/>
            <person name="Grigoriev I.V."/>
            <person name="Berka R.M."/>
            <person name="Blanchette R.A."/>
            <person name="Kersten P."/>
            <person name="Martinez A.T."/>
            <person name="Vicuna R."/>
            <person name="Cullen D."/>
        </authorList>
    </citation>
    <scope>NUCLEOTIDE SEQUENCE [LARGE SCALE GENOMIC DNA]</scope>
    <source>
        <strain evidence="1 2">B</strain>
    </source>
</reference>
<dbReference type="AlphaFoldDB" id="M2R0F3"/>
<evidence type="ECO:0008006" key="3">
    <source>
        <dbReference type="Google" id="ProtNLM"/>
    </source>
</evidence>